<dbReference type="InterPro" id="IPR013320">
    <property type="entry name" value="ConA-like_dom_sf"/>
</dbReference>
<evidence type="ECO:0000256" key="6">
    <source>
        <dbReference type="SAM" id="Phobius"/>
    </source>
</evidence>
<evidence type="ECO:0000256" key="2">
    <source>
        <dbReference type="ARBA" id="ARBA00022692"/>
    </source>
</evidence>
<evidence type="ECO:0000256" key="4">
    <source>
        <dbReference type="ARBA" id="ARBA00022989"/>
    </source>
</evidence>
<dbReference type="AlphaFoldDB" id="A0A0D6LA56"/>
<reference evidence="8 9" key="1">
    <citation type="submission" date="2013-05" db="EMBL/GenBank/DDBJ databases">
        <title>Draft genome of the parasitic nematode Anyclostoma ceylanicum.</title>
        <authorList>
            <person name="Mitreva M."/>
        </authorList>
    </citation>
    <scope>NUCLEOTIDE SEQUENCE [LARGE SCALE GENOMIC DNA]</scope>
</reference>
<dbReference type="PROSITE" id="PS51328">
    <property type="entry name" value="L_LECTIN_LIKE"/>
    <property type="match status" value="1"/>
</dbReference>
<dbReference type="GO" id="GO:0005537">
    <property type="term" value="F:D-mannose binding"/>
    <property type="evidence" value="ECO:0007669"/>
    <property type="project" value="TreeGrafter"/>
</dbReference>
<evidence type="ECO:0000313" key="8">
    <source>
        <dbReference type="EMBL" id="EPB68679.1"/>
    </source>
</evidence>
<evidence type="ECO:0000256" key="3">
    <source>
        <dbReference type="ARBA" id="ARBA00022729"/>
    </source>
</evidence>
<keyword evidence="2 6" id="KW-0812">Transmembrane</keyword>
<organism evidence="8 9">
    <name type="scientific">Ancylostoma ceylanicum</name>
    <dbReference type="NCBI Taxonomy" id="53326"/>
    <lineage>
        <taxon>Eukaryota</taxon>
        <taxon>Metazoa</taxon>
        <taxon>Ecdysozoa</taxon>
        <taxon>Nematoda</taxon>
        <taxon>Chromadorea</taxon>
        <taxon>Rhabditida</taxon>
        <taxon>Rhabditina</taxon>
        <taxon>Rhabditomorpha</taxon>
        <taxon>Strongyloidea</taxon>
        <taxon>Ancylostomatidae</taxon>
        <taxon>Ancylostomatinae</taxon>
        <taxon>Ancylostoma</taxon>
    </lineage>
</organism>
<evidence type="ECO:0000256" key="1">
    <source>
        <dbReference type="ARBA" id="ARBA00004479"/>
    </source>
</evidence>
<dbReference type="PANTHER" id="PTHR12223:SF45">
    <property type="entry name" value="RE50040P"/>
    <property type="match status" value="1"/>
</dbReference>
<keyword evidence="5 6" id="KW-0472">Membrane</keyword>
<dbReference type="InterPro" id="IPR051136">
    <property type="entry name" value="Intracellular_Lectin-GPT"/>
</dbReference>
<comment type="subcellular location">
    <subcellularLocation>
        <location evidence="1">Membrane</location>
        <topology evidence="1">Single-pass type I membrane protein</topology>
    </subcellularLocation>
</comment>
<dbReference type="Pfam" id="PF03388">
    <property type="entry name" value="Lectin_leg-like"/>
    <property type="match status" value="1"/>
</dbReference>
<dbReference type="InterPro" id="IPR005052">
    <property type="entry name" value="Lectin_leg"/>
</dbReference>
<protein>
    <submittedName>
        <fullName evidence="8">Legume-like lectin family protein</fullName>
    </submittedName>
</protein>
<dbReference type="GO" id="GO:0005789">
    <property type="term" value="C:endoplasmic reticulum membrane"/>
    <property type="evidence" value="ECO:0007669"/>
    <property type="project" value="TreeGrafter"/>
</dbReference>
<dbReference type="GO" id="GO:0030134">
    <property type="term" value="C:COPII-coated ER to Golgi transport vesicle"/>
    <property type="evidence" value="ECO:0007669"/>
    <property type="project" value="TreeGrafter"/>
</dbReference>
<sequence length="447" mass="51129">MLLSGLFLPLLVGADDFLPRLPPETRVDETRGYELHDFQLIRPYSNAPHWDLYGDAFISRSKIRLTREAQSLNGSIWSRNRISARDWEIQVDLRIYAASAPPADGVAIWYLERPAAGSAWGGPMNFSGIGVVLDTYTNAIGGQSSRQSSRLFVILNTRAHGSLLDPTIDGNNLRIEGDCDLGNDLISGGVPASYEHTPTIRILIRYVHEELEVFYAVPAREQEHWQMCMNASGGIPNPNVHAEKVMLCIWWSVHSVECWELLTERPTVTADVYFERLRNLKANLENARPQQHKVYFYHDNVRPHIAKTAKAELRKFGCTILPLPPYSSNLAYSEYHLIASTRTVMLMHENKITVRPAPSRHKMGILEYQLDTPPHYIQNPVEVPMYLGLYAEPSSSQEFSFWSNLFYFVEVVIVVALMLLIIYGLYYVTDKYIDDSFLMARPRRRFY</sequence>
<gene>
    <name evidence="8" type="ORF">ANCCEY_12231</name>
</gene>
<accession>A0A0D6LA56</accession>
<dbReference type="CDD" id="cd07308">
    <property type="entry name" value="lectin_leg-like"/>
    <property type="match status" value="1"/>
</dbReference>
<keyword evidence="8" id="KW-0430">Lectin</keyword>
<feature type="transmembrane region" description="Helical" evidence="6">
    <location>
        <begin position="405"/>
        <end position="429"/>
    </location>
</feature>
<name>A0A0D6LA56_9BILA</name>
<evidence type="ECO:0000313" key="9">
    <source>
        <dbReference type="Proteomes" id="UP000054495"/>
    </source>
</evidence>
<keyword evidence="4 6" id="KW-1133">Transmembrane helix</keyword>
<keyword evidence="9" id="KW-1185">Reference proteome</keyword>
<dbReference type="GO" id="GO:0000139">
    <property type="term" value="C:Golgi membrane"/>
    <property type="evidence" value="ECO:0007669"/>
    <property type="project" value="TreeGrafter"/>
</dbReference>
<dbReference type="SUPFAM" id="SSF49899">
    <property type="entry name" value="Concanavalin A-like lectins/glucanases"/>
    <property type="match status" value="1"/>
</dbReference>
<evidence type="ECO:0000256" key="5">
    <source>
        <dbReference type="ARBA" id="ARBA00023136"/>
    </source>
</evidence>
<dbReference type="Gene3D" id="2.60.120.200">
    <property type="match status" value="1"/>
</dbReference>
<dbReference type="GO" id="GO:0005793">
    <property type="term" value="C:endoplasmic reticulum-Golgi intermediate compartment"/>
    <property type="evidence" value="ECO:0007669"/>
    <property type="project" value="TreeGrafter"/>
</dbReference>
<dbReference type="GO" id="GO:0006888">
    <property type="term" value="P:endoplasmic reticulum to Golgi vesicle-mediated transport"/>
    <property type="evidence" value="ECO:0007669"/>
    <property type="project" value="TreeGrafter"/>
</dbReference>
<dbReference type="PANTHER" id="PTHR12223">
    <property type="entry name" value="VESICULAR MANNOSE-BINDING LECTIN"/>
    <property type="match status" value="1"/>
</dbReference>
<evidence type="ECO:0000259" key="7">
    <source>
        <dbReference type="PROSITE" id="PS51328"/>
    </source>
</evidence>
<keyword evidence="3" id="KW-0732">Signal</keyword>
<feature type="domain" description="L-type lectin-like" evidence="7">
    <location>
        <begin position="27"/>
        <end position="138"/>
    </location>
</feature>
<dbReference type="EMBL" id="KE125398">
    <property type="protein sequence ID" value="EPB68679.1"/>
    <property type="molecule type" value="Genomic_DNA"/>
</dbReference>
<dbReference type="Proteomes" id="UP000054495">
    <property type="component" value="Unassembled WGS sequence"/>
</dbReference>
<proteinExistence type="predicted"/>